<keyword evidence="2" id="KW-0812">Transmembrane</keyword>
<gene>
    <name evidence="4" type="ORF">SAMN02910350_01924</name>
</gene>
<protein>
    <recommendedName>
        <fullName evidence="6">Ig-like domain-containing protein</fullName>
    </recommendedName>
</protein>
<organism evidence="4 5">
    <name type="scientific">Pseudobutyrivibrio xylanivorans</name>
    <dbReference type="NCBI Taxonomy" id="185007"/>
    <lineage>
        <taxon>Bacteria</taxon>
        <taxon>Bacillati</taxon>
        <taxon>Bacillota</taxon>
        <taxon>Clostridia</taxon>
        <taxon>Lachnospirales</taxon>
        <taxon>Lachnospiraceae</taxon>
        <taxon>Pseudobutyrivibrio</taxon>
    </lineage>
</organism>
<feature type="compositionally biased region" description="Basic residues" evidence="1">
    <location>
        <begin position="814"/>
        <end position="827"/>
    </location>
</feature>
<accession>A0A1G5S012</accession>
<keyword evidence="2" id="KW-0472">Membrane</keyword>
<feature type="transmembrane region" description="Helical" evidence="2">
    <location>
        <begin position="1087"/>
        <end position="1108"/>
    </location>
</feature>
<feature type="region of interest" description="Disordered" evidence="1">
    <location>
        <begin position="800"/>
        <end position="827"/>
    </location>
</feature>
<keyword evidence="2" id="KW-1133">Transmembrane helix</keyword>
<feature type="compositionally biased region" description="Basic and acidic residues" evidence="1">
    <location>
        <begin position="62"/>
        <end position="77"/>
    </location>
</feature>
<evidence type="ECO:0000256" key="2">
    <source>
        <dbReference type="SAM" id="Phobius"/>
    </source>
</evidence>
<evidence type="ECO:0000256" key="1">
    <source>
        <dbReference type="SAM" id="MobiDB-lite"/>
    </source>
</evidence>
<evidence type="ECO:0000313" key="5">
    <source>
        <dbReference type="Proteomes" id="UP000199428"/>
    </source>
</evidence>
<feature type="chain" id="PRO_5011712095" description="Ig-like domain-containing protein" evidence="3">
    <location>
        <begin position="24"/>
        <end position="1125"/>
    </location>
</feature>
<evidence type="ECO:0000256" key="3">
    <source>
        <dbReference type="SAM" id="SignalP"/>
    </source>
</evidence>
<dbReference type="RefSeq" id="WP_090163085.1">
    <property type="nucleotide sequence ID" value="NZ_FMWK01000010.1"/>
</dbReference>
<evidence type="ECO:0008006" key="6">
    <source>
        <dbReference type="Google" id="ProtNLM"/>
    </source>
</evidence>
<keyword evidence="3" id="KW-0732">Signal</keyword>
<sequence>MVKKRVFSIIALVMTVFMLGCNAESTTMASMENIADEEVALSGPSEKDGEFTDEIEDEGETEENKDFEVPEDAKSNDTEIEGESEGAEESEGTEGTSGEQSDKEWGVSLNDSYEHLTLSVSKNSAKAGDIVTIIAAVDVGYQLTSITVKPVDNEEISNITPGSAGNNSYEYTQPACNVKIYATAEKAGYTVVGPSVPLGNGTVSVVEIIRESEDSKASGTSIASYGDKVVLDVVPANTYSLSSIDVTFSDGQVCNGLKNFDGRYEFIMAAADVTSIVATFSNYVALSDLTRPVIINGDGNTIPQVGDRLNAVSAALPVTWEWYADGVLIDNSQSETPDIYVLTMNEVGKSIMVVAKQSQTLVEGQPAVEVEAISDPTQPVIIGEGTIISAEEAASAVSYDYYNEIAVIAPAYEAAADDNSISGVDQLAITDILDSETDRVIYVRRKADMGVRASLWTAVALPERPDAPDLTAESPSSALAADGKIMGTLTTMEYRLAEETTYQSAADSVTNVKAGKYYVRIAATDSSFAGKITEVDVLIGFVELTSERKPVIGNTTAARTQPYVGDVLKVTTTAGPGITYQWYANGTVITGAVEDTIILTPSLYNKKVAVKATQAVNADGKGHPTTEKSIMSASVGPVKKEPVPDLSSNDYGSYLKIDYSAEKATANSSYEVSSSKGRTGSETLKLSSIVDRNTNRCFYVRQKETDYKEASNWAKIDLSERPAAPANLTTEKASDTEKADGKIVGTTSAMEYRLTSESTYKKASDGSTMVKSGSYHVRYAVSGSTFASKTTTVRVTAGAEKKTEDEEVDEVKKTTRSKKASAAKKAGRVSNTNNIELPANIVDETGLWSMMSDDTQTKLNNVMKVSGGEIVDANALLFGNPEELEAKPVSDAPVALALGNGAIVIEMDNPDSNAMLSNAFAVASAVLSTEQLEFVEHGGFFEIMISSAVVTDNEISESEMAVIDDCINSYYEEYPNLLKVSFLDINLMYQIDNQGWTVVGETYEPIEFILTLPEDYWGSIDEFFILREHEGEATLLDDEDEDLNTVTISTGQFSTYVLIHNSSVPLTNLDSYGADTAKAGNKVVGKIWMILFWIIVGLDIGLAGFYIFRKKDLLAKIKMRISRRS</sequence>
<evidence type="ECO:0000313" key="4">
    <source>
        <dbReference type="EMBL" id="SCZ79735.1"/>
    </source>
</evidence>
<dbReference type="PROSITE" id="PS51257">
    <property type="entry name" value="PROKAR_LIPOPROTEIN"/>
    <property type="match status" value="1"/>
</dbReference>
<reference evidence="4 5" key="1">
    <citation type="submission" date="2016-10" db="EMBL/GenBank/DDBJ databases">
        <authorList>
            <person name="de Groot N.N."/>
        </authorList>
    </citation>
    <scope>NUCLEOTIDE SEQUENCE [LARGE SCALE GENOMIC DNA]</scope>
    <source>
        <strain evidence="4 5">DSM 10317</strain>
    </source>
</reference>
<feature type="region of interest" description="Disordered" evidence="1">
    <location>
        <begin position="40"/>
        <end position="104"/>
    </location>
</feature>
<feature type="compositionally biased region" description="Acidic residues" evidence="1">
    <location>
        <begin position="51"/>
        <end position="61"/>
    </location>
</feature>
<proteinExistence type="predicted"/>
<dbReference type="AlphaFoldDB" id="A0A1G5S012"/>
<name>A0A1G5S012_PSEXY</name>
<feature type="signal peptide" evidence="3">
    <location>
        <begin position="1"/>
        <end position="23"/>
    </location>
</feature>
<feature type="compositionally biased region" description="Acidic residues" evidence="1">
    <location>
        <begin position="78"/>
        <end position="92"/>
    </location>
</feature>
<dbReference type="EMBL" id="FMWK01000010">
    <property type="protein sequence ID" value="SCZ79735.1"/>
    <property type="molecule type" value="Genomic_DNA"/>
</dbReference>
<dbReference type="Proteomes" id="UP000199428">
    <property type="component" value="Unassembled WGS sequence"/>
</dbReference>
<feature type="region of interest" description="Disordered" evidence="1">
    <location>
        <begin position="619"/>
        <end position="643"/>
    </location>
</feature>